<dbReference type="Pfam" id="PF00144">
    <property type="entry name" value="Beta-lactamase"/>
    <property type="match status" value="1"/>
</dbReference>
<dbReference type="PANTHER" id="PTHR43319:SF3">
    <property type="entry name" value="BETA-LACTAMASE-RELATED DOMAIN-CONTAINING PROTEIN"/>
    <property type="match status" value="1"/>
</dbReference>
<dbReference type="Proteomes" id="UP001358417">
    <property type="component" value="Unassembled WGS sequence"/>
</dbReference>
<comment type="caution">
    <text evidence="2">The sequence shown here is derived from an EMBL/GenBank/DDBJ whole genome shotgun (WGS) entry which is preliminary data.</text>
</comment>
<dbReference type="EMBL" id="JAVRRD010000001">
    <property type="protein sequence ID" value="KAK5064718.1"/>
    <property type="molecule type" value="Genomic_DNA"/>
</dbReference>
<name>A0AAV9NUL0_9EURO</name>
<dbReference type="InterPro" id="IPR052907">
    <property type="entry name" value="Beta-lactamase/esterase"/>
</dbReference>
<dbReference type="InterPro" id="IPR012338">
    <property type="entry name" value="Beta-lactam/transpept-like"/>
</dbReference>
<dbReference type="PANTHER" id="PTHR43319">
    <property type="entry name" value="BETA-LACTAMASE-RELATED"/>
    <property type="match status" value="1"/>
</dbReference>
<sequence length="387" mass="41607">MSTIKGHCDEGFRGVAAQLEEFINSEEELGASVTVNLDGVDVVNIWGGYADAGKSKPWERDTISCIFSTTKTVSALAVLKLVDQGLIDVDEKVSKYWPEFAANGKLDIRVRHVLSHTCGLPGFHKQVSLEDVCDVEKATTLLAADSPWWEPGTASGYHSLTLGPLIGELVRRVSGKSLTAFIAEDIARPLEADFQLGVLEKDLSRVSPVIPPPGVAPRVPPPPGEEVSMADKVFANPPMHAAFANTEIFQKSEWGAGNGHSNASAIARIMSVISLNGKVGKTQFLSSSTIDHIFRQQAFGTDLVLNAPICWGIGYALPMKDTILEWLPVGRRVCTWGGYGGSFVVMDLDRRLTIAYVMNKMSAVGIGSGRGKAYIAAAYRAIGEAGF</sequence>
<evidence type="ECO:0000259" key="1">
    <source>
        <dbReference type="Pfam" id="PF00144"/>
    </source>
</evidence>
<proteinExistence type="predicted"/>
<organism evidence="2 3">
    <name type="scientific">Exophiala bonariae</name>
    <dbReference type="NCBI Taxonomy" id="1690606"/>
    <lineage>
        <taxon>Eukaryota</taxon>
        <taxon>Fungi</taxon>
        <taxon>Dikarya</taxon>
        <taxon>Ascomycota</taxon>
        <taxon>Pezizomycotina</taxon>
        <taxon>Eurotiomycetes</taxon>
        <taxon>Chaetothyriomycetidae</taxon>
        <taxon>Chaetothyriales</taxon>
        <taxon>Herpotrichiellaceae</taxon>
        <taxon>Exophiala</taxon>
    </lineage>
</organism>
<reference evidence="2 3" key="1">
    <citation type="submission" date="2023-08" db="EMBL/GenBank/DDBJ databases">
        <title>Black Yeasts Isolated from many extreme environments.</title>
        <authorList>
            <person name="Coleine C."/>
            <person name="Stajich J.E."/>
            <person name="Selbmann L."/>
        </authorList>
    </citation>
    <scope>NUCLEOTIDE SEQUENCE [LARGE SCALE GENOMIC DNA]</scope>
    <source>
        <strain evidence="2 3">CCFEE 5792</strain>
    </source>
</reference>
<protein>
    <recommendedName>
        <fullName evidence="1">Beta-lactamase-related domain-containing protein</fullName>
    </recommendedName>
</protein>
<dbReference type="SUPFAM" id="SSF56601">
    <property type="entry name" value="beta-lactamase/transpeptidase-like"/>
    <property type="match status" value="1"/>
</dbReference>
<evidence type="ECO:0000313" key="2">
    <source>
        <dbReference type="EMBL" id="KAK5064718.1"/>
    </source>
</evidence>
<dbReference type="Gene3D" id="3.40.710.10">
    <property type="entry name" value="DD-peptidase/beta-lactamase superfamily"/>
    <property type="match status" value="1"/>
</dbReference>
<dbReference type="RefSeq" id="XP_064712042.1">
    <property type="nucleotide sequence ID" value="XM_064844182.1"/>
</dbReference>
<evidence type="ECO:0000313" key="3">
    <source>
        <dbReference type="Proteomes" id="UP001358417"/>
    </source>
</evidence>
<feature type="domain" description="Beta-lactamase-related" evidence="1">
    <location>
        <begin position="20"/>
        <end position="363"/>
    </location>
</feature>
<dbReference type="GeneID" id="89968774"/>
<keyword evidence="3" id="KW-1185">Reference proteome</keyword>
<accession>A0AAV9NUL0</accession>
<dbReference type="AlphaFoldDB" id="A0AAV9NUL0"/>
<dbReference type="InterPro" id="IPR001466">
    <property type="entry name" value="Beta-lactam-related"/>
</dbReference>
<gene>
    <name evidence="2" type="ORF">LTR84_000552</name>
</gene>